<proteinExistence type="predicted"/>
<dbReference type="STRING" id="880072.Desac_0773"/>
<reference evidence="2 3" key="1">
    <citation type="journal article" date="2011" name="Stand. Genomic Sci.">
        <title>Complete genome sequence of the acetate-degrading sulfate reducer Desulfobacca acetoxidans type strain (ASRB2).</title>
        <authorList>
            <person name="Goker M."/>
            <person name="Teshima H."/>
            <person name="Lapidus A."/>
            <person name="Nolan M."/>
            <person name="Lucas S."/>
            <person name="Hammon N."/>
            <person name="Deshpande S."/>
            <person name="Cheng J.F."/>
            <person name="Tapia R."/>
            <person name="Han C."/>
            <person name="Goodwin L."/>
            <person name="Pitluck S."/>
            <person name="Huntemann M."/>
            <person name="Liolios K."/>
            <person name="Ivanova N."/>
            <person name="Pagani I."/>
            <person name="Mavromatis K."/>
            <person name="Ovchinikova G."/>
            <person name="Pati A."/>
            <person name="Chen A."/>
            <person name="Palaniappan K."/>
            <person name="Land M."/>
            <person name="Hauser L."/>
            <person name="Brambilla E.M."/>
            <person name="Rohde M."/>
            <person name="Spring S."/>
            <person name="Detter J.C."/>
            <person name="Woyke T."/>
            <person name="Bristow J."/>
            <person name="Eisen J.A."/>
            <person name="Markowitz V."/>
            <person name="Hugenholtz P."/>
            <person name="Kyrpides N.C."/>
            <person name="Klenk H.P."/>
        </authorList>
    </citation>
    <scope>NUCLEOTIDE SEQUENCE [LARGE SCALE GENOMIC DNA]</scope>
    <source>
        <strain evidence="3">ATCC 700848 / DSM 11109 / ASRB2</strain>
    </source>
</reference>
<name>F2NF97_DESAR</name>
<dbReference type="KEGG" id="dao:Desac_0773"/>
<feature type="chain" id="PRO_5003282593" evidence="1">
    <location>
        <begin position="20"/>
        <end position="213"/>
    </location>
</feature>
<sequence>MRKFLVLLFFLMLSVTAQADPYYFNGVWVDVEAWCGTGANESILVVDWNRLDNGEATISESHAFGYRWDGGAYESDMLNALNDAGILAVTTSYGGAFLDNIGYDDVDDNEVHMHIEEGSWNLASTSDPYAEWGTWGNSEWDFNTSGLTSELLANGQFEGINAIMWFGSLPPYADDQLDIPLTAPPVPLPGAVLLLGSGLFRMMALRKKSKVKK</sequence>
<dbReference type="HOGENOM" id="CLU_1105737_0_0_7"/>
<dbReference type="RefSeq" id="WP_013705765.1">
    <property type="nucleotide sequence ID" value="NC_015388.1"/>
</dbReference>
<organism evidence="2 3">
    <name type="scientific">Desulfobacca acetoxidans (strain ATCC 700848 / DSM 11109 / ASRB2)</name>
    <dbReference type="NCBI Taxonomy" id="880072"/>
    <lineage>
        <taxon>Bacteria</taxon>
        <taxon>Pseudomonadati</taxon>
        <taxon>Thermodesulfobacteriota</taxon>
        <taxon>Desulfobaccia</taxon>
        <taxon>Desulfobaccales</taxon>
        <taxon>Desulfobaccaceae</taxon>
        <taxon>Desulfobacca</taxon>
    </lineage>
</organism>
<dbReference type="Proteomes" id="UP000000483">
    <property type="component" value="Chromosome"/>
</dbReference>
<protein>
    <submittedName>
        <fullName evidence="2">EppA_BapA family protein</fullName>
    </submittedName>
</protein>
<keyword evidence="3" id="KW-1185">Reference proteome</keyword>
<keyword evidence="1" id="KW-0732">Signal</keyword>
<evidence type="ECO:0000313" key="3">
    <source>
        <dbReference type="Proteomes" id="UP000000483"/>
    </source>
</evidence>
<dbReference type="AlphaFoldDB" id="F2NF97"/>
<feature type="signal peptide" evidence="1">
    <location>
        <begin position="1"/>
        <end position="19"/>
    </location>
</feature>
<gene>
    <name evidence="2" type="ordered locus">Desac_0773</name>
</gene>
<accession>F2NF97</accession>
<dbReference type="EMBL" id="CP002629">
    <property type="protein sequence ID" value="AEB08652.1"/>
    <property type="molecule type" value="Genomic_DNA"/>
</dbReference>
<dbReference type="eggNOG" id="ENOG5033R8A">
    <property type="taxonomic scope" value="Bacteria"/>
</dbReference>
<reference evidence="3" key="2">
    <citation type="submission" date="2011-03" db="EMBL/GenBank/DDBJ databases">
        <title>The complete genome of Desulfobacca acetoxidans DSM 11109.</title>
        <authorList>
            <consortium name="US DOE Joint Genome Institute (JGI-PGF)"/>
            <person name="Lucas S."/>
            <person name="Copeland A."/>
            <person name="Lapidus A."/>
            <person name="Bruce D."/>
            <person name="Goodwin L."/>
            <person name="Pitluck S."/>
            <person name="Peters L."/>
            <person name="Kyrpides N."/>
            <person name="Mavromatis K."/>
            <person name="Ivanova N."/>
            <person name="Ovchinnikova G."/>
            <person name="Teshima H."/>
            <person name="Detter J.C."/>
            <person name="Han C."/>
            <person name="Land M."/>
            <person name="Hauser L."/>
            <person name="Markowitz V."/>
            <person name="Cheng J.-F."/>
            <person name="Hugenholtz P."/>
            <person name="Woyke T."/>
            <person name="Wu D."/>
            <person name="Spring S."/>
            <person name="Schueler E."/>
            <person name="Brambilla E."/>
            <person name="Klenk H.-P."/>
            <person name="Eisen J.A."/>
        </authorList>
    </citation>
    <scope>NUCLEOTIDE SEQUENCE [LARGE SCALE GENOMIC DNA]</scope>
    <source>
        <strain evidence="3">ATCC 700848 / DSM 11109 / ASRB2</strain>
    </source>
</reference>
<dbReference type="OrthoDB" id="5512666at2"/>
<evidence type="ECO:0000256" key="1">
    <source>
        <dbReference type="SAM" id="SignalP"/>
    </source>
</evidence>
<evidence type="ECO:0000313" key="2">
    <source>
        <dbReference type="EMBL" id="AEB08652.1"/>
    </source>
</evidence>